<dbReference type="EMBL" id="AFYH01036664">
    <property type="status" value="NOT_ANNOTATED_CDS"/>
    <property type="molecule type" value="Genomic_DNA"/>
</dbReference>
<keyword evidence="3" id="KW-1003">Cell membrane</keyword>
<dbReference type="AlphaFoldDB" id="H3B4F1"/>
<sequence length="179" mass="19321">CKQFQFKDFSLLDILSTTTKKPKGTKAPPKKNTDPLDFDLSDALVDNDDGIGSKGKDNRGDGNFSDDDLKDVIAGGYTPDKNKGIDNNGSNDPARGGDNTAETGTIAGIVSALAMALVGAVTSYISYQQKKFCFSIQQSLNAEYVKGENMEAGIAEEPQEKYFRYCTQTCHGPPPPPRQ</sequence>
<protein>
    <recommendedName>
        <fullName evidence="11">CD99 antigen-like protein 2</fullName>
    </recommendedName>
</protein>
<evidence type="ECO:0000256" key="12">
    <source>
        <dbReference type="SAM" id="MobiDB-lite"/>
    </source>
</evidence>
<dbReference type="EMBL" id="AFYH01036667">
    <property type="status" value="NOT_ANNOTATED_CDS"/>
    <property type="molecule type" value="Genomic_DNA"/>
</dbReference>
<dbReference type="Bgee" id="ENSLACG00000014774">
    <property type="expression patterns" value="Expressed in post-anal tail muscle and 6 other cell types or tissues"/>
</dbReference>
<keyword evidence="15" id="KW-1185">Reference proteome</keyword>
<evidence type="ECO:0000313" key="14">
    <source>
        <dbReference type="Ensembl" id="ENSLACP00000016772.1"/>
    </source>
</evidence>
<evidence type="ECO:0000256" key="11">
    <source>
        <dbReference type="ARBA" id="ARBA00040427"/>
    </source>
</evidence>
<evidence type="ECO:0000256" key="4">
    <source>
        <dbReference type="ARBA" id="ARBA00022692"/>
    </source>
</evidence>
<dbReference type="EMBL" id="AFYH01036666">
    <property type="status" value="NOT_ANNOTATED_CDS"/>
    <property type="molecule type" value="Genomic_DNA"/>
</dbReference>
<dbReference type="InterPro" id="IPR022078">
    <property type="entry name" value="CD99L2"/>
</dbReference>
<dbReference type="EMBL" id="AFYH01036665">
    <property type="status" value="NOT_ANNOTATED_CDS"/>
    <property type="molecule type" value="Genomic_DNA"/>
</dbReference>
<evidence type="ECO:0000256" key="9">
    <source>
        <dbReference type="ARBA" id="ARBA00023136"/>
    </source>
</evidence>
<evidence type="ECO:0000313" key="15">
    <source>
        <dbReference type="Proteomes" id="UP000008672"/>
    </source>
</evidence>
<dbReference type="EMBL" id="AFYH01036670">
    <property type="status" value="NOT_ANNOTATED_CDS"/>
    <property type="molecule type" value="Genomic_DNA"/>
</dbReference>
<reference evidence="14" key="3">
    <citation type="submission" date="2025-09" db="UniProtKB">
        <authorList>
            <consortium name="Ensembl"/>
        </authorList>
    </citation>
    <scope>IDENTIFICATION</scope>
</reference>
<dbReference type="Proteomes" id="UP000008672">
    <property type="component" value="Unassembled WGS sequence"/>
</dbReference>
<feature type="compositionally biased region" description="Acidic residues" evidence="12">
    <location>
        <begin position="36"/>
        <end position="49"/>
    </location>
</feature>
<keyword evidence="8 13" id="KW-1133">Transmembrane helix</keyword>
<evidence type="ECO:0000256" key="8">
    <source>
        <dbReference type="ARBA" id="ARBA00022989"/>
    </source>
</evidence>
<keyword evidence="5" id="KW-0732">Signal</keyword>
<evidence type="ECO:0000256" key="1">
    <source>
        <dbReference type="ARBA" id="ARBA00004282"/>
    </source>
</evidence>
<keyword evidence="7" id="KW-0965">Cell junction</keyword>
<keyword evidence="4 13" id="KW-0812">Transmembrane</keyword>
<dbReference type="Ensembl" id="ENSLACT00000016890.1">
    <property type="protein sequence ID" value="ENSLACP00000016772.1"/>
    <property type="gene ID" value="ENSLACG00000014774.2"/>
</dbReference>
<accession>H3B4F1</accession>
<evidence type="ECO:0000256" key="2">
    <source>
        <dbReference type="ARBA" id="ARBA00008763"/>
    </source>
</evidence>
<evidence type="ECO:0000256" key="5">
    <source>
        <dbReference type="ARBA" id="ARBA00022729"/>
    </source>
</evidence>
<feature type="region of interest" description="Disordered" evidence="12">
    <location>
        <begin position="17"/>
        <end position="99"/>
    </location>
</feature>
<gene>
    <name evidence="14" type="primary">CD99L2</name>
</gene>
<evidence type="ECO:0000256" key="13">
    <source>
        <dbReference type="SAM" id="Phobius"/>
    </source>
</evidence>
<evidence type="ECO:0000256" key="10">
    <source>
        <dbReference type="ARBA" id="ARBA00037814"/>
    </source>
</evidence>
<comment type="subcellular location">
    <subcellularLocation>
        <location evidence="1">Cell junction</location>
    </subcellularLocation>
    <subcellularLocation>
        <location evidence="10">Cell membrane</location>
        <topology evidence="10">Single-pass type I membrane protein</topology>
        <orientation evidence="10">Extracellular side</orientation>
    </subcellularLocation>
</comment>
<evidence type="ECO:0000256" key="3">
    <source>
        <dbReference type="ARBA" id="ARBA00022475"/>
    </source>
</evidence>
<keyword evidence="6" id="KW-0130">Cell adhesion</keyword>
<dbReference type="GO" id="GO:0005886">
    <property type="term" value="C:plasma membrane"/>
    <property type="evidence" value="ECO:0007669"/>
    <property type="project" value="UniProtKB-SubCell"/>
</dbReference>
<dbReference type="GO" id="GO:0070161">
    <property type="term" value="C:anchoring junction"/>
    <property type="evidence" value="ECO:0007669"/>
    <property type="project" value="UniProtKB-SubCell"/>
</dbReference>
<reference evidence="14" key="2">
    <citation type="submission" date="2025-08" db="UniProtKB">
        <authorList>
            <consortium name="Ensembl"/>
        </authorList>
    </citation>
    <scope>IDENTIFICATION</scope>
</reference>
<dbReference type="Pfam" id="PF12301">
    <property type="entry name" value="CD99L2"/>
    <property type="match status" value="1"/>
</dbReference>
<evidence type="ECO:0000256" key="6">
    <source>
        <dbReference type="ARBA" id="ARBA00022889"/>
    </source>
</evidence>
<feature type="transmembrane region" description="Helical" evidence="13">
    <location>
        <begin position="106"/>
        <end position="127"/>
    </location>
</feature>
<dbReference type="GeneTree" id="ENSGT00940000154344"/>
<proteinExistence type="inferred from homology"/>
<name>H3B4F1_LATCH</name>
<organism evidence="14 15">
    <name type="scientific">Latimeria chalumnae</name>
    <name type="common">Coelacanth</name>
    <dbReference type="NCBI Taxonomy" id="7897"/>
    <lineage>
        <taxon>Eukaryota</taxon>
        <taxon>Metazoa</taxon>
        <taxon>Chordata</taxon>
        <taxon>Craniata</taxon>
        <taxon>Vertebrata</taxon>
        <taxon>Euteleostomi</taxon>
        <taxon>Coelacanthiformes</taxon>
        <taxon>Coelacanthidae</taxon>
        <taxon>Latimeria</taxon>
    </lineage>
</organism>
<reference evidence="15" key="1">
    <citation type="submission" date="2011-08" db="EMBL/GenBank/DDBJ databases">
        <title>The draft genome of Latimeria chalumnae.</title>
        <authorList>
            <person name="Di Palma F."/>
            <person name="Alfoldi J."/>
            <person name="Johnson J."/>
            <person name="Berlin A."/>
            <person name="Gnerre S."/>
            <person name="Jaffe D."/>
            <person name="MacCallum I."/>
            <person name="Young S."/>
            <person name="Walker B.J."/>
            <person name="Lander E."/>
            <person name="Lindblad-Toh K."/>
        </authorList>
    </citation>
    <scope>NUCLEOTIDE SEQUENCE [LARGE SCALE GENOMIC DNA]</scope>
    <source>
        <strain evidence="15">Wild caught</strain>
    </source>
</reference>
<dbReference type="EMBL" id="AFYH01036668">
    <property type="status" value="NOT_ANNOTATED_CDS"/>
    <property type="molecule type" value="Genomic_DNA"/>
</dbReference>
<keyword evidence="9 13" id="KW-0472">Membrane</keyword>
<dbReference type="PANTHER" id="PTHR15076:SF12">
    <property type="entry name" value="CD99 ANTIGEN-LIKE PROTEIN 2"/>
    <property type="match status" value="1"/>
</dbReference>
<comment type="similarity">
    <text evidence="2">Belongs to the CD99 family.</text>
</comment>
<dbReference type="PANTHER" id="PTHR15076">
    <property type="entry name" value="CD99/MIC2 PROTEIN RELATED"/>
    <property type="match status" value="1"/>
</dbReference>
<evidence type="ECO:0000256" key="7">
    <source>
        <dbReference type="ARBA" id="ARBA00022949"/>
    </source>
</evidence>
<dbReference type="GO" id="GO:0007155">
    <property type="term" value="P:cell adhesion"/>
    <property type="evidence" value="ECO:0007669"/>
    <property type="project" value="UniProtKB-KW"/>
</dbReference>
<dbReference type="EMBL" id="AFYH01036669">
    <property type="status" value="NOT_ANNOTATED_CDS"/>
    <property type="molecule type" value="Genomic_DNA"/>
</dbReference>